<dbReference type="GO" id="GO:0008270">
    <property type="term" value="F:zinc ion binding"/>
    <property type="evidence" value="ECO:0007669"/>
    <property type="project" value="UniProtKB-KW"/>
</dbReference>
<dbReference type="InterPro" id="IPR013083">
    <property type="entry name" value="Znf_RING/FYVE/PHD"/>
</dbReference>
<feature type="domain" description="RING-type" evidence="3">
    <location>
        <begin position="102"/>
        <end position="144"/>
    </location>
</feature>
<keyword evidence="2" id="KW-0812">Transmembrane</keyword>
<keyword evidence="5" id="KW-1185">Reference proteome</keyword>
<dbReference type="SUPFAM" id="SSF57850">
    <property type="entry name" value="RING/U-box"/>
    <property type="match status" value="1"/>
</dbReference>
<evidence type="ECO:0000256" key="2">
    <source>
        <dbReference type="SAM" id="Phobius"/>
    </source>
</evidence>
<sequence>MGLSSLPAPSEGMLCIILVNTAISLSIFKALLRSILHLIGIHLPSPESIEIPSPSTTSSSSSSSSPLLEYCLPPIEEIRKTIPSSLYSSISNCSWSDEPVDCSVCLARFKPDSQVSKLRCGHVFHKLCLEKWLDYWNFTCPLCRTPLTPHHDQEEVDPCI</sequence>
<keyword evidence="1" id="KW-0862">Zinc</keyword>
<dbReference type="AlphaFoldDB" id="A0AAP0EJF4"/>
<evidence type="ECO:0000256" key="1">
    <source>
        <dbReference type="PROSITE-ProRule" id="PRU00175"/>
    </source>
</evidence>
<reference evidence="4 5" key="1">
    <citation type="submission" date="2024-01" db="EMBL/GenBank/DDBJ databases">
        <title>Genome assemblies of Stephania.</title>
        <authorList>
            <person name="Yang L."/>
        </authorList>
    </citation>
    <scope>NUCLEOTIDE SEQUENCE [LARGE SCALE GENOMIC DNA]</scope>
    <source>
        <strain evidence="4">JXDWG</strain>
        <tissue evidence="4">Leaf</tissue>
    </source>
</reference>
<keyword evidence="2" id="KW-1133">Transmembrane helix</keyword>
<name>A0AAP0EJF4_9MAGN</name>
<dbReference type="Proteomes" id="UP001419268">
    <property type="component" value="Unassembled WGS sequence"/>
</dbReference>
<proteinExistence type="predicted"/>
<dbReference type="PROSITE" id="PS50089">
    <property type="entry name" value="ZF_RING_2"/>
    <property type="match status" value="1"/>
</dbReference>
<evidence type="ECO:0000313" key="5">
    <source>
        <dbReference type="Proteomes" id="UP001419268"/>
    </source>
</evidence>
<keyword evidence="2" id="KW-0472">Membrane</keyword>
<keyword evidence="1" id="KW-0863">Zinc-finger</keyword>
<dbReference type="Pfam" id="PF13639">
    <property type="entry name" value="zf-RING_2"/>
    <property type="match status" value="1"/>
</dbReference>
<feature type="transmembrane region" description="Helical" evidence="2">
    <location>
        <begin position="12"/>
        <end position="32"/>
    </location>
</feature>
<dbReference type="InterPro" id="IPR001841">
    <property type="entry name" value="Znf_RING"/>
</dbReference>
<dbReference type="EMBL" id="JBBNAG010000012">
    <property type="protein sequence ID" value="KAK9089934.1"/>
    <property type="molecule type" value="Genomic_DNA"/>
</dbReference>
<comment type="caution">
    <text evidence="4">The sequence shown here is derived from an EMBL/GenBank/DDBJ whole genome shotgun (WGS) entry which is preliminary data.</text>
</comment>
<gene>
    <name evidence="4" type="ORF">Scep_029016</name>
</gene>
<dbReference type="PANTHER" id="PTHR47258:SF1">
    <property type="entry name" value="E3 UBIQUITIN-PROTEIN LIGASE XERICO-RELATED"/>
    <property type="match status" value="1"/>
</dbReference>
<dbReference type="PANTHER" id="PTHR47258">
    <property type="match status" value="1"/>
</dbReference>
<evidence type="ECO:0000259" key="3">
    <source>
        <dbReference type="PROSITE" id="PS50089"/>
    </source>
</evidence>
<keyword evidence="1" id="KW-0479">Metal-binding</keyword>
<dbReference type="SMART" id="SM00184">
    <property type="entry name" value="RING"/>
    <property type="match status" value="1"/>
</dbReference>
<dbReference type="Gene3D" id="3.30.40.10">
    <property type="entry name" value="Zinc/RING finger domain, C3HC4 (zinc finger)"/>
    <property type="match status" value="1"/>
</dbReference>
<evidence type="ECO:0000313" key="4">
    <source>
        <dbReference type="EMBL" id="KAK9089934.1"/>
    </source>
</evidence>
<protein>
    <recommendedName>
        <fullName evidence="3">RING-type domain-containing protein</fullName>
    </recommendedName>
</protein>
<dbReference type="InterPro" id="IPR044249">
    <property type="entry name" value="XERICO-like"/>
</dbReference>
<accession>A0AAP0EJF4</accession>
<organism evidence="4 5">
    <name type="scientific">Stephania cephalantha</name>
    <dbReference type="NCBI Taxonomy" id="152367"/>
    <lineage>
        <taxon>Eukaryota</taxon>
        <taxon>Viridiplantae</taxon>
        <taxon>Streptophyta</taxon>
        <taxon>Embryophyta</taxon>
        <taxon>Tracheophyta</taxon>
        <taxon>Spermatophyta</taxon>
        <taxon>Magnoliopsida</taxon>
        <taxon>Ranunculales</taxon>
        <taxon>Menispermaceae</taxon>
        <taxon>Menispermoideae</taxon>
        <taxon>Cissampelideae</taxon>
        <taxon>Stephania</taxon>
    </lineage>
</organism>